<feature type="domain" description="PPM-type phosphatase" evidence="6">
    <location>
        <begin position="191"/>
        <end position="529"/>
    </location>
</feature>
<evidence type="ECO:0000313" key="8">
    <source>
        <dbReference type="WBParaSite" id="nRc.2.0.1.t20041-RA"/>
    </source>
</evidence>
<dbReference type="GO" id="GO:0046872">
    <property type="term" value="F:metal ion binding"/>
    <property type="evidence" value="ECO:0007669"/>
    <property type="project" value="UniProtKB-KW"/>
</dbReference>
<dbReference type="GO" id="GO:0005739">
    <property type="term" value="C:mitochondrion"/>
    <property type="evidence" value="ECO:0007669"/>
    <property type="project" value="TreeGrafter"/>
</dbReference>
<evidence type="ECO:0000313" key="7">
    <source>
        <dbReference type="Proteomes" id="UP000887565"/>
    </source>
</evidence>
<keyword evidence="2 4" id="KW-0378">Hydrolase</keyword>
<dbReference type="CDD" id="cd00143">
    <property type="entry name" value="PP2Cc"/>
    <property type="match status" value="1"/>
</dbReference>
<protein>
    <submittedName>
        <fullName evidence="8">PPM-type phosphatase domain-containing protein</fullName>
    </submittedName>
</protein>
<accession>A0A915J0Q3</accession>
<keyword evidence="7" id="KW-1185">Reference proteome</keyword>
<dbReference type="PROSITE" id="PS51746">
    <property type="entry name" value="PPM_2"/>
    <property type="match status" value="1"/>
</dbReference>
<evidence type="ECO:0000256" key="2">
    <source>
        <dbReference type="ARBA" id="ARBA00022801"/>
    </source>
</evidence>
<evidence type="ECO:0000256" key="4">
    <source>
        <dbReference type="RuleBase" id="RU003465"/>
    </source>
</evidence>
<keyword evidence="3 4" id="KW-0904">Protein phosphatase</keyword>
<evidence type="ECO:0000259" key="6">
    <source>
        <dbReference type="PROSITE" id="PS51746"/>
    </source>
</evidence>
<feature type="region of interest" description="Disordered" evidence="5">
    <location>
        <begin position="156"/>
        <end position="176"/>
    </location>
</feature>
<keyword evidence="1" id="KW-0479">Metal-binding</keyword>
<sequence>MISTMLKKVNSLSKPDIGVDALLSVNEASSDQTNPKPLDQGQPQPKIGMVMDASDVSWGLIPIGGETPRFAYSRPEFLFLTTDDELGVSADQTTRPVLVPKDPQKMPMLAGYAETINAGKTDLNEDQACCKVMKISCTKSDPRMEKSSFENKWLKSNKKRTKSVEPNPISPGNGATLRRRLSDEDLLSMNANSFSDKSKHCEIDGKENTDEVQRVEANYFAIFDGHAGTGAALMAYNCLHEHIRVYERLACVLHTILELDEKESSCSAVKLRHNDKTLNTSVVDLDVSKDSLIVGALENAFLDMDEQINDEKILWRISGGAAAIAALFFMGKLYIANAGDCRAIICTTPSNVQQLTTDFTPDVERKRLQFLAHRQPDLLNKSFSRLEYDRFLARKDLNTKVFVRDWYMDGWCQKTVRESDLRPPMINRNHRKVVIFDLTSLNDLTDKDVLIMASDGLWDVMTNEEAADIVRKSFISQISGPEWTRYTLAAQDLVIAARGQPYKEGKRWKGLEEGGKASTDDITVFVIPLKFALNSAMDDDDDEYTSSSTIYIRISGLAVIPNPCEFLCRSPDLQFRIFSDRNFVALYARDSLSLMKGGHSGAYGQSQDQDGHRQFADGFGQFSGAVNQLYN</sequence>
<dbReference type="PROSITE" id="PS01032">
    <property type="entry name" value="PPM_1"/>
    <property type="match status" value="1"/>
</dbReference>
<reference evidence="8" key="1">
    <citation type="submission" date="2022-11" db="UniProtKB">
        <authorList>
            <consortium name="WormBaseParasite"/>
        </authorList>
    </citation>
    <scope>IDENTIFICATION</scope>
</reference>
<dbReference type="Proteomes" id="UP000887565">
    <property type="component" value="Unplaced"/>
</dbReference>
<dbReference type="AlphaFoldDB" id="A0A915J0Q3"/>
<dbReference type="GO" id="GO:0004741">
    <property type="term" value="F:[pyruvate dehydrogenase (acetyl-transferring)]-phosphatase activity"/>
    <property type="evidence" value="ECO:0007669"/>
    <property type="project" value="TreeGrafter"/>
</dbReference>
<dbReference type="InterPro" id="IPR036457">
    <property type="entry name" value="PPM-type-like_dom_sf"/>
</dbReference>
<name>A0A915J0Q3_ROMCU</name>
<dbReference type="InterPro" id="IPR015655">
    <property type="entry name" value="PP2C"/>
</dbReference>
<comment type="similarity">
    <text evidence="4">Belongs to the PP2C family.</text>
</comment>
<dbReference type="PANTHER" id="PTHR13832">
    <property type="entry name" value="PROTEIN PHOSPHATASE 2C"/>
    <property type="match status" value="1"/>
</dbReference>
<dbReference type="Gene3D" id="3.60.40.10">
    <property type="entry name" value="PPM-type phosphatase domain"/>
    <property type="match status" value="1"/>
</dbReference>
<dbReference type="Pfam" id="PF00481">
    <property type="entry name" value="PP2C"/>
    <property type="match status" value="1"/>
</dbReference>
<evidence type="ECO:0000256" key="5">
    <source>
        <dbReference type="SAM" id="MobiDB-lite"/>
    </source>
</evidence>
<proteinExistence type="inferred from homology"/>
<dbReference type="InterPro" id="IPR001932">
    <property type="entry name" value="PPM-type_phosphatase-like_dom"/>
</dbReference>
<dbReference type="PANTHER" id="PTHR13832:SF354">
    <property type="entry name" value="GM14138P"/>
    <property type="match status" value="1"/>
</dbReference>
<dbReference type="OMA" id="VMAGGSN"/>
<evidence type="ECO:0000256" key="3">
    <source>
        <dbReference type="ARBA" id="ARBA00022912"/>
    </source>
</evidence>
<dbReference type="SUPFAM" id="SSF81606">
    <property type="entry name" value="PP2C-like"/>
    <property type="match status" value="1"/>
</dbReference>
<organism evidence="7 8">
    <name type="scientific">Romanomermis culicivorax</name>
    <name type="common">Nematode worm</name>
    <dbReference type="NCBI Taxonomy" id="13658"/>
    <lineage>
        <taxon>Eukaryota</taxon>
        <taxon>Metazoa</taxon>
        <taxon>Ecdysozoa</taxon>
        <taxon>Nematoda</taxon>
        <taxon>Enoplea</taxon>
        <taxon>Dorylaimia</taxon>
        <taxon>Mermithida</taxon>
        <taxon>Mermithoidea</taxon>
        <taxon>Mermithidae</taxon>
        <taxon>Romanomermis</taxon>
    </lineage>
</organism>
<evidence type="ECO:0000256" key="1">
    <source>
        <dbReference type="ARBA" id="ARBA00022723"/>
    </source>
</evidence>
<dbReference type="InterPro" id="IPR000222">
    <property type="entry name" value="PP2C_BS"/>
</dbReference>
<dbReference type="SMART" id="SM00332">
    <property type="entry name" value="PP2Cc"/>
    <property type="match status" value="1"/>
</dbReference>
<dbReference type="WBParaSite" id="nRc.2.0.1.t20041-RA">
    <property type="protein sequence ID" value="nRc.2.0.1.t20041-RA"/>
    <property type="gene ID" value="nRc.2.0.1.g20041"/>
</dbReference>